<keyword evidence="2" id="KW-0547">Nucleotide-binding</keyword>
<evidence type="ECO:0000313" key="2">
    <source>
        <dbReference type="EMBL" id="MFC4061249.1"/>
    </source>
</evidence>
<dbReference type="Proteomes" id="UP001595850">
    <property type="component" value="Unassembled WGS sequence"/>
</dbReference>
<dbReference type="GO" id="GO:0005524">
    <property type="term" value="F:ATP binding"/>
    <property type="evidence" value="ECO:0007669"/>
    <property type="project" value="UniProtKB-KW"/>
</dbReference>
<dbReference type="InterPro" id="IPR003594">
    <property type="entry name" value="HATPase_dom"/>
</dbReference>
<keyword evidence="3" id="KW-1185">Reference proteome</keyword>
<name>A0ABV8IB92_9ACTN</name>
<gene>
    <name evidence="2" type="ORF">ACFOWE_23360</name>
</gene>
<accession>A0ABV8IB92</accession>
<dbReference type="InterPro" id="IPR036890">
    <property type="entry name" value="HATPase_C_sf"/>
</dbReference>
<dbReference type="RefSeq" id="WP_377291238.1">
    <property type="nucleotide sequence ID" value="NZ_JBHSBM010000025.1"/>
</dbReference>
<reference evidence="3" key="1">
    <citation type="journal article" date="2019" name="Int. J. Syst. Evol. Microbiol.">
        <title>The Global Catalogue of Microorganisms (GCM) 10K type strain sequencing project: providing services to taxonomists for standard genome sequencing and annotation.</title>
        <authorList>
            <consortium name="The Broad Institute Genomics Platform"/>
            <consortium name="The Broad Institute Genome Sequencing Center for Infectious Disease"/>
            <person name="Wu L."/>
            <person name="Ma J."/>
        </authorList>
    </citation>
    <scope>NUCLEOTIDE SEQUENCE [LARGE SCALE GENOMIC DNA]</scope>
    <source>
        <strain evidence="3">TBRC 4489</strain>
    </source>
</reference>
<organism evidence="2 3">
    <name type="scientific">Planomonospora corallina</name>
    <dbReference type="NCBI Taxonomy" id="1806052"/>
    <lineage>
        <taxon>Bacteria</taxon>
        <taxon>Bacillati</taxon>
        <taxon>Actinomycetota</taxon>
        <taxon>Actinomycetes</taxon>
        <taxon>Streptosporangiales</taxon>
        <taxon>Streptosporangiaceae</taxon>
        <taxon>Planomonospora</taxon>
    </lineage>
</organism>
<keyword evidence="2" id="KW-0067">ATP-binding</keyword>
<dbReference type="EMBL" id="JBHSBM010000025">
    <property type="protein sequence ID" value="MFC4061249.1"/>
    <property type="molecule type" value="Genomic_DNA"/>
</dbReference>
<dbReference type="Gene3D" id="3.30.565.10">
    <property type="entry name" value="Histidine kinase-like ATPase, C-terminal domain"/>
    <property type="match status" value="1"/>
</dbReference>
<feature type="domain" description="Histidine kinase/HSP90-like ATPase" evidence="1">
    <location>
        <begin position="41"/>
        <end position="136"/>
    </location>
</feature>
<sequence length="141" mass="14654">MAPELTGTDPVVVTIAAGADLIHVRQVLRAQALEAGLGLVDQTKLITAGSELARNIVTYATGSRGTLRAEQVRADGRRGVRATFSDSGPGIDDIELALTDGFSTARSLGLGLPGARRLTDELTITSAKGTGTTVVIVKWAR</sequence>
<dbReference type="SUPFAM" id="SSF55874">
    <property type="entry name" value="ATPase domain of HSP90 chaperone/DNA topoisomerase II/histidine kinase"/>
    <property type="match status" value="1"/>
</dbReference>
<evidence type="ECO:0000259" key="1">
    <source>
        <dbReference type="Pfam" id="PF02518"/>
    </source>
</evidence>
<dbReference type="Pfam" id="PF02518">
    <property type="entry name" value="HATPase_c"/>
    <property type="match status" value="1"/>
</dbReference>
<comment type="caution">
    <text evidence="2">The sequence shown here is derived from an EMBL/GenBank/DDBJ whole genome shotgun (WGS) entry which is preliminary data.</text>
</comment>
<evidence type="ECO:0000313" key="3">
    <source>
        <dbReference type="Proteomes" id="UP001595850"/>
    </source>
</evidence>
<proteinExistence type="predicted"/>
<protein>
    <submittedName>
        <fullName evidence="2">ATP-binding protein</fullName>
    </submittedName>
</protein>